<organism evidence="2 3">
    <name type="scientific">Xylanibacter ruminicola</name>
    <name type="common">Prevotella ruminicola</name>
    <dbReference type="NCBI Taxonomy" id="839"/>
    <lineage>
        <taxon>Bacteria</taxon>
        <taxon>Pseudomonadati</taxon>
        <taxon>Bacteroidota</taxon>
        <taxon>Bacteroidia</taxon>
        <taxon>Bacteroidales</taxon>
        <taxon>Prevotellaceae</taxon>
        <taxon>Xylanibacter</taxon>
    </lineage>
</organism>
<dbReference type="OrthoDB" id="1082206at2"/>
<sequence length="229" mass="25569">MTLRQFISTSILRAAISIVVLSASVPASAQKFFSFQKDSVPVFRGFAASFDLVGAGLMALSDNGQYEGALRINLHDEWFPIVEAGLGKANHDDEVTKIHYKTSAPYFRIGIDKNLLKDKHGPYRLYGGLRYAFTSYKVDIARQGLQDPVWQWDADFGIKDAKCSYHWLEAVVGVDAQIVGPVHLGWSVRYKRRIAHSEEGEFGNTWYVPGFGKFGDTRLGGTFNVIIDI</sequence>
<proteinExistence type="predicted"/>
<gene>
    <name evidence="2" type="ORF">SAMN05216463_12919</name>
</gene>
<dbReference type="EMBL" id="FRBD01000029">
    <property type="protein sequence ID" value="SHL18870.1"/>
    <property type="molecule type" value="Genomic_DNA"/>
</dbReference>
<evidence type="ECO:0008006" key="4">
    <source>
        <dbReference type="Google" id="ProtNLM"/>
    </source>
</evidence>
<keyword evidence="1" id="KW-0732">Signal</keyword>
<protein>
    <recommendedName>
        <fullName evidence="4">Outer membrane protein beta-barrel domain-containing protein</fullName>
    </recommendedName>
</protein>
<feature type="signal peptide" evidence="1">
    <location>
        <begin position="1"/>
        <end position="29"/>
    </location>
</feature>
<dbReference type="AlphaFoldDB" id="A0A1M6YL66"/>
<dbReference type="RefSeq" id="WP_073211202.1">
    <property type="nucleotide sequence ID" value="NZ_FRBD01000029.1"/>
</dbReference>
<reference evidence="2 3" key="1">
    <citation type="submission" date="2016-11" db="EMBL/GenBank/DDBJ databases">
        <authorList>
            <person name="Jaros S."/>
            <person name="Januszkiewicz K."/>
            <person name="Wedrychowicz H."/>
        </authorList>
    </citation>
    <scope>NUCLEOTIDE SEQUENCE [LARGE SCALE GENOMIC DNA]</scope>
    <source>
        <strain evidence="2 3">KHT3</strain>
    </source>
</reference>
<accession>A0A1M6YL66</accession>
<dbReference type="Pfam" id="PF19515">
    <property type="entry name" value="DUF6048"/>
    <property type="match status" value="1"/>
</dbReference>
<dbReference type="Proteomes" id="UP000184130">
    <property type="component" value="Unassembled WGS sequence"/>
</dbReference>
<feature type="chain" id="PRO_5012184074" description="Outer membrane protein beta-barrel domain-containing protein" evidence="1">
    <location>
        <begin position="30"/>
        <end position="229"/>
    </location>
</feature>
<evidence type="ECO:0000313" key="3">
    <source>
        <dbReference type="Proteomes" id="UP000184130"/>
    </source>
</evidence>
<name>A0A1M6YL66_XYLRU</name>
<dbReference type="InterPro" id="IPR046111">
    <property type="entry name" value="DUF6048"/>
</dbReference>
<evidence type="ECO:0000256" key="1">
    <source>
        <dbReference type="SAM" id="SignalP"/>
    </source>
</evidence>
<evidence type="ECO:0000313" key="2">
    <source>
        <dbReference type="EMBL" id="SHL18870.1"/>
    </source>
</evidence>